<dbReference type="InterPro" id="IPR045851">
    <property type="entry name" value="AMP-bd_C_sf"/>
</dbReference>
<dbReference type="Gene3D" id="3.30.559.10">
    <property type="entry name" value="Chloramphenicol acetyltransferase-like domain"/>
    <property type="match status" value="1"/>
</dbReference>
<dbReference type="Gene3D" id="3.30.300.30">
    <property type="match status" value="1"/>
</dbReference>
<evidence type="ECO:0000256" key="3">
    <source>
        <dbReference type="ARBA" id="ARBA00022553"/>
    </source>
</evidence>
<feature type="domain" description="Carrier" evidence="6">
    <location>
        <begin position="507"/>
        <end position="581"/>
    </location>
</feature>
<dbReference type="InterPro" id="IPR025110">
    <property type="entry name" value="AMP-bd_C"/>
</dbReference>
<dbReference type="Proteomes" id="UP001499854">
    <property type="component" value="Unassembled WGS sequence"/>
</dbReference>
<dbReference type="Gene3D" id="3.40.50.12780">
    <property type="entry name" value="N-terminal domain of ligase-like"/>
    <property type="match status" value="1"/>
</dbReference>
<feature type="region of interest" description="Disordered" evidence="5">
    <location>
        <begin position="575"/>
        <end position="618"/>
    </location>
</feature>
<dbReference type="SUPFAM" id="SSF52777">
    <property type="entry name" value="CoA-dependent acyltransferases"/>
    <property type="match status" value="2"/>
</dbReference>
<keyword evidence="8" id="KW-1185">Reference proteome</keyword>
<proteinExistence type="predicted"/>
<dbReference type="PANTHER" id="PTHR45527">
    <property type="entry name" value="NONRIBOSOMAL PEPTIDE SYNTHETASE"/>
    <property type="match status" value="1"/>
</dbReference>
<dbReference type="InterPro" id="IPR036736">
    <property type="entry name" value="ACP-like_sf"/>
</dbReference>
<dbReference type="Pfam" id="PF13193">
    <property type="entry name" value="AMP-binding_C"/>
    <property type="match status" value="1"/>
</dbReference>
<comment type="cofactor">
    <cofactor evidence="1">
        <name>pantetheine 4'-phosphate</name>
        <dbReference type="ChEBI" id="CHEBI:47942"/>
    </cofactor>
</comment>
<evidence type="ECO:0000256" key="5">
    <source>
        <dbReference type="SAM" id="MobiDB-lite"/>
    </source>
</evidence>
<dbReference type="InterPro" id="IPR000873">
    <property type="entry name" value="AMP-dep_synth/lig_dom"/>
</dbReference>
<sequence>MLVERIDRTAAAAPDRIAVVAGGERLSYRDLRRRSLRLGAGLARAGVGPGAVVGVVLPRTPAPLVALAGVLRAGAAYTMLEYDGADPDAVVRRKLAAADAVVTTAERAAALAGLPGRILIYEDLLAAEPTTALAAPAPADRPAYVLFTSGSTGPAKGVVVDHGNLRHYTESLLTRLGIGEPLAYAHVSTLSADLGNTCLFLPLWSGGTVHLVADHDRRDPRRLMDYLRTASIDVVKTTPSHWGAVSAVVESGRRPSLRYLLLGGEALAPRTAREILRSGVTRTLVNHYGPTETTVGVAVNVLRSEGDTAGPAGESVPIGTGLGQTRLLVRTDDGTWHEKAATGELHIAGPSVSQGYLGLPEENAKAFLHDPEHGRLYRTGDLIRLSDYGEATFLGRVDRQVKIGGYRVELEYVETVLRAVPGVRQASCHRVAVPGRHDILAAAVVADSDAVLAGLGAALRETLPDYMVPRRFTALAELPRTDNGKTDAVRVREILAAELAAGERVPLPADEVDGIVAELFAKYLGRADFAPGDDFFDLGGDSVGAIQVVADLQRRGHEVTTGRFLAEPTARALSRQVADAAAGGPRGPGEPGELGAAPGGAGAPGIPPRDRPSSSEGIGLAPSQAWFLGRGFAQPDAWNQALCCEVDGPVDAEALRDSVAELVGLHPMLRTAFRAAGERWVAEAVDVSGGWFSTSVLDARDADEAGLGVQHTMRGLQAGIDPEAGRVFRVHLFTSDAGPSRLLMLGHHLAVDAVSWRILIDDLRALYGARLAGGPAPGPEATGFWQWLRASGAAREAPVTRRSAGTANVEGSASSAWLVFSEAETEQLVRDLPVPLHAALLGVFARELGRRRAVDRVPVDVETHGRRTGPDQPDVSRTVGWFTALHRLDVPCGADAVQAAAALLDGLGDHAAAPPPVPDTAVACYNFLGRFDFPLDGPLPLRPSSLPLGPVRGPRNDRVYDLKVTARIVGGRLGIDLSFSDALEDATSMAALLTSIRDALPVAGTARVWIEPGSSTGLLTHVPECPPQLAVASRRAYRHVLITGATGYIGAHLLHRILTGSTLHASCLVRAAHDRAAEARLWDTLAWYFPDEDLQRHRHRVTALAGDIGEPSFGLPVSAYRALAADTDAVYHLAADTRLVSRRETMRRANTDSVREAIRLCSTARPKDLHYMSTLAVCGYVPGPVAVPFAETDLDIGQRFLSEYEESKFQSELLVRRFAAAGGSAFVYRTGNVTGHSATGRFQRNGGDNRLVQLLRALVKLGRVPGGGDQTVVLSPVDTVADAVFALSTAPGGSGGVFHVDAARGVPYRAVFDALRDLGFDLRPTPHEGVDDLVRAHADVDDPELALAYVWAGREDRNVSYRCAATHRRLDRLGVRFTDLDRAWLGRFCKHLIDTGVLTQRHPHFIP</sequence>
<name>A0ABN2TB05_9ACTN</name>
<evidence type="ECO:0000256" key="1">
    <source>
        <dbReference type="ARBA" id="ARBA00001957"/>
    </source>
</evidence>
<accession>A0ABN2TB05</accession>
<dbReference type="InterPro" id="IPR023213">
    <property type="entry name" value="CAT-like_dom_sf"/>
</dbReference>
<evidence type="ECO:0000256" key="2">
    <source>
        <dbReference type="ARBA" id="ARBA00022450"/>
    </source>
</evidence>
<reference evidence="7 8" key="1">
    <citation type="journal article" date="2019" name="Int. J. Syst. Evol. Microbiol.">
        <title>The Global Catalogue of Microorganisms (GCM) 10K type strain sequencing project: providing services to taxonomists for standard genome sequencing and annotation.</title>
        <authorList>
            <consortium name="The Broad Institute Genomics Platform"/>
            <consortium name="The Broad Institute Genome Sequencing Center for Infectious Disease"/>
            <person name="Wu L."/>
            <person name="Ma J."/>
        </authorList>
    </citation>
    <scope>NUCLEOTIDE SEQUENCE [LARGE SCALE GENOMIC DNA]</scope>
    <source>
        <strain evidence="7 8">JCM 16013</strain>
    </source>
</reference>
<dbReference type="SUPFAM" id="SSF47336">
    <property type="entry name" value="ACP-like"/>
    <property type="match status" value="1"/>
</dbReference>
<evidence type="ECO:0000313" key="7">
    <source>
        <dbReference type="EMBL" id="GAA2003241.1"/>
    </source>
</evidence>
<dbReference type="Gene3D" id="1.10.1200.10">
    <property type="entry name" value="ACP-like"/>
    <property type="match status" value="1"/>
</dbReference>
<dbReference type="InterPro" id="IPR020845">
    <property type="entry name" value="AMP-binding_CS"/>
</dbReference>
<dbReference type="Pfam" id="PF00550">
    <property type="entry name" value="PP-binding"/>
    <property type="match status" value="1"/>
</dbReference>
<comment type="caution">
    <text evidence="7">The sequence shown here is derived from an EMBL/GenBank/DDBJ whole genome shotgun (WGS) entry which is preliminary data.</text>
</comment>
<dbReference type="PANTHER" id="PTHR45527:SF1">
    <property type="entry name" value="FATTY ACID SYNTHASE"/>
    <property type="match status" value="1"/>
</dbReference>
<dbReference type="InterPro" id="IPR042099">
    <property type="entry name" value="ANL_N_sf"/>
</dbReference>
<organism evidence="7 8">
    <name type="scientific">Catenulispora subtropica</name>
    <dbReference type="NCBI Taxonomy" id="450798"/>
    <lineage>
        <taxon>Bacteria</taxon>
        <taxon>Bacillati</taxon>
        <taxon>Actinomycetota</taxon>
        <taxon>Actinomycetes</taxon>
        <taxon>Catenulisporales</taxon>
        <taxon>Catenulisporaceae</taxon>
        <taxon>Catenulispora</taxon>
    </lineage>
</organism>
<dbReference type="RefSeq" id="WP_344662590.1">
    <property type="nucleotide sequence ID" value="NZ_BAAAQM010000077.1"/>
</dbReference>
<evidence type="ECO:0000259" key="6">
    <source>
        <dbReference type="PROSITE" id="PS50075"/>
    </source>
</evidence>
<dbReference type="Gene3D" id="3.30.559.30">
    <property type="entry name" value="Nonribosomal peptide synthetase, condensation domain"/>
    <property type="match status" value="1"/>
</dbReference>
<feature type="compositionally biased region" description="Gly residues" evidence="5">
    <location>
        <begin position="584"/>
        <end position="603"/>
    </location>
</feature>
<dbReference type="PROSITE" id="PS50075">
    <property type="entry name" value="CARRIER"/>
    <property type="match status" value="1"/>
</dbReference>
<keyword evidence="2" id="KW-0596">Phosphopantetheine</keyword>
<dbReference type="PROSITE" id="PS00012">
    <property type="entry name" value="PHOSPHOPANTETHEINE"/>
    <property type="match status" value="1"/>
</dbReference>
<protein>
    <recommendedName>
        <fullName evidence="6">Carrier domain-containing protein</fullName>
    </recommendedName>
</protein>
<dbReference type="InterPro" id="IPR001242">
    <property type="entry name" value="Condensation_dom"/>
</dbReference>
<dbReference type="InterPro" id="IPR009081">
    <property type="entry name" value="PP-bd_ACP"/>
</dbReference>
<evidence type="ECO:0000313" key="8">
    <source>
        <dbReference type="Proteomes" id="UP001499854"/>
    </source>
</evidence>
<dbReference type="SUPFAM" id="SSF56801">
    <property type="entry name" value="Acetyl-CoA synthetase-like"/>
    <property type="match status" value="1"/>
</dbReference>
<dbReference type="InterPro" id="IPR036291">
    <property type="entry name" value="NAD(P)-bd_dom_sf"/>
</dbReference>
<dbReference type="EMBL" id="BAAAQM010000077">
    <property type="protein sequence ID" value="GAA2003241.1"/>
    <property type="molecule type" value="Genomic_DNA"/>
</dbReference>
<dbReference type="InterPro" id="IPR013120">
    <property type="entry name" value="FAR_NAD-bd"/>
</dbReference>
<keyword evidence="4" id="KW-0436">Ligase</keyword>
<dbReference type="Pfam" id="PF00501">
    <property type="entry name" value="AMP-binding"/>
    <property type="match status" value="1"/>
</dbReference>
<dbReference type="Gene3D" id="3.40.50.720">
    <property type="entry name" value="NAD(P)-binding Rossmann-like Domain"/>
    <property type="match status" value="1"/>
</dbReference>
<dbReference type="PROSITE" id="PS00455">
    <property type="entry name" value="AMP_BINDING"/>
    <property type="match status" value="1"/>
</dbReference>
<dbReference type="PIRSF" id="PIRSF001617">
    <property type="entry name" value="Alpha-AR"/>
    <property type="match status" value="1"/>
</dbReference>
<dbReference type="SUPFAM" id="SSF51735">
    <property type="entry name" value="NAD(P)-binding Rossmann-fold domains"/>
    <property type="match status" value="1"/>
</dbReference>
<dbReference type="InterPro" id="IPR006162">
    <property type="entry name" value="Ppantetheine_attach_site"/>
</dbReference>
<evidence type="ECO:0000256" key="4">
    <source>
        <dbReference type="ARBA" id="ARBA00022598"/>
    </source>
</evidence>
<dbReference type="Pfam" id="PF00668">
    <property type="entry name" value="Condensation"/>
    <property type="match status" value="1"/>
</dbReference>
<dbReference type="Pfam" id="PF07993">
    <property type="entry name" value="NAD_binding_4"/>
    <property type="match status" value="1"/>
</dbReference>
<keyword evidence="3" id="KW-0597">Phosphoprotein</keyword>
<gene>
    <name evidence="7" type="ORF">GCM10009838_81650</name>
</gene>